<protein>
    <submittedName>
        <fullName evidence="1">Uncharacterized protein</fullName>
    </submittedName>
</protein>
<dbReference type="RefSeq" id="XP_028477315.1">
    <property type="nucleotide sequence ID" value="XM_028622423.1"/>
</dbReference>
<keyword evidence="2" id="KW-1185">Reference proteome</keyword>
<dbReference type="GeneID" id="39591586"/>
<dbReference type="EMBL" id="RSCE01000004">
    <property type="protein sequence ID" value="RSH83363.1"/>
    <property type="molecule type" value="Genomic_DNA"/>
</dbReference>
<comment type="caution">
    <text evidence="1">The sequence shown here is derived from an EMBL/GenBank/DDBJ whole genome shotgun (WGS) entry which is preliminary data.</text>
</comment>
<name>A0A427XX00_9TREE</name>
<dbReference type="AlphaFoldDB" id="A0A427XX00"/>
<reference evidence="1 2" key="1">
    <citation type="submission" date="2018-11" db="EMBL/GenBank/DDBJ databases">
        <title>Genome sequence of Apiotrichum porosum DSM 27194.</title>
        <authorList>
            <person name="Aliyu H."/>
            <person name="Gorte O."/>
            <person name="Ochsenreither K."/>
        </authorList>
    </citation>
    <scope>NUCLEOTIDE SEQUENCE [LARGE SCALE GENOMIC DNA]</scope>
    <source>
        <strain evidence="1 2">DSM 27194</strain>
    </source>
</reference>
<dbReference type="OrthoDB" id="9985472at2759"/>
<accession>A0A427XX00</accession>
<evidence type="ECO:0000313" key="1">
    <source>
        <dbReference type="EMBL" id="RSH83363.1"/>
    </source>
</evidence>
<dbReference type="Proteomes" id="UP000279236">
    <property type="component" value="Unassembled WGS sequence"/>
</dbReference>
<sequence length="54" mass="6038">MFNFNHGKPERYIVYAGVFPPGTVPPPDLEVYTRSAEKWEGTFEGCKAFEAGAQ</sequence>
<organism evidence="1 2">
    <name type="scientific">Apiotrichum porosum</name>
    <dbReference type="NCBI Taxonomy" id="105984"/>
    <lineage>
        <taxon>Eukaryota</taxon>
        <taxon>Fungi</taxon>
        <taxon>Dikarya</taxon>
        <taxon>Basidiomycota</taxon>
        <taxon>Agaricomycotina</taxon>
        <taxon>Tremellomycetes</taxon>
        <taxon>Trichosporonales</taxon>
        <taxon>Trichosporonaceae</taxon>
        <taxon>Apiotrichum</taxon>
    </lineage>
</organism>
<gene>
    <name evidence="1" type="ORF">EHS24_007043</name>
</gene>
<evidence type="ECO:0000313" key="2">
    <source>
        <dbReference type="Proteomes" id="UP000279236"/>
    </source>
</evidence>
<proteinExistence type="predicted"/>